<reference evidence="13" key="1">
    <citation type="submission" date="2017-02" db="UniProtKB">
        <authorList>
            <consortium name="WormBaseParasite"/>
        </authorList>
    </citation>
    <scope>IDENTIFICATION</scope>
</reference>
<dbReference type="EMBL" id="UYSG01011477">
    <property type="protein sequence ID" value="VDL62486.1"/>
    <property type="molecule type" value="Genomic_DNA"/>
</dbReference>
<sequence>MSGQTIALSLFLVLVAIGAIILIGIFIVIKRSIARRKSRIGRIVYTPVGNGAPKFWKQLINSQINSTVKVRTEPRVFCPSKSNLQNDASESNINWSLMPFLGNLGFQFRAKTVDLFIDLKEKIMELYPYFEAPPVRSIRDFLMSACSEAMLPKPNRELVESYCELYNRARHDPGAYTDVDYLRFLEIHDQLLKSVVVETDIPVVIDSTGKSSSLRVHKRKSKTGSLTRSGGQQDVVASSSEFIEMKKAGHGEAGPCTSVVVDGALRTALSRSGSAASDDSQTALIKLDHDIGGGGNLRTA</sequence>
<dbReference type="PANTHER" id="PTHR21425:SF2">
    <property type="entry name" value="PROTEIN C1ORF43"/>
    <property type="match status" value="1"/>
</dbReference>
<keyword evidence="9 10" id="KW-0472">Membrane</keyword>
<gene>
    <name evidence="11" type="ORF">HDID_LOCUS9997</name>
</gene>
<evidence type="ECO:0000256" key="2">
    <source>
        <dbReference type="ARBA" id="ARBA00004167"/>
    </source>
</evidence>
<evidence type="ECO:0000313" key="13">
    <source>
        <dbReference type="WBParaSite" id="HDID_0000999901-mRNA-1"/>
    </source>
</evidence>
<keyword evidence="7" id="KW-0333">Golgi apparatus</keyword>
<reference evidence="11 12" key="2">
    <citation type="submission" date="2018-11" db="EMBL/GenBank/DDBJ databases">
        <authorList>
            <consortium name="Pathogen Informatics"/>
        </authorList>
    </citation>
    <scope>NUCLEOTIDE SEQUENCE [LARGE SCALE GENOMIC DNA]</scope>
</reference>
<comment type="function">
    <text evidence="1">General regulator of phagocytosis. Required to uptake Gram negative bacterium by macrophages.</text>
</comment>
<dbReference type="GO" id="GO:0005739">
    <property type="term" value="C:mitochondrion"/>
    <property type="evidence" value="ECO:0007669"/>
    <property type="project" value="UniProtKB-SubCell"/>
</dbReference>
<evidence type="ECO:0000256" key="7">
    <source>
        <dbReference type="ARBA" id="ARBA00023034"/>
    </source>
</evidence>
<proteinExistence type="predicted"/>
<dbReference type="AlphaFoldDB" id="A0A0R3SWE6"/>
<evidence type="ECO:0000256" key="3">
    <source>
        <dbReference type="ARBA" id="ARBA00004173"/>
    </source>
</evidence>
<organism evidence="13">
    <name type="scientific">Hymenolepis diminuta</name>
    <name type="common">Rat tapeworm</name>
    <dbReference type="NCBI Taxonomy" id="6216"/>
    <lineage>
        <taxon>Eukaryota</taxon>
        <taxon>Metazoa</taxon>
        <taxon>Spiralia</taxon>
        <taxon>Lophotrochozoa</taxon>
        <taxon>Platyhelminthes</taxon>
        <taxon>Cestoda</taxon>
        <taxon>Eucestoda</taxon>
        <taxon>Cyclophyllidea</taxon>
        <taxon>Hymenolepididae</taxon>
        <taxon>Hymenolepis</taxon>
    </lineage>
</organism>
<dbReference type="WBParaSite" id="HDID_0000999901-mRNA-1">
    <property type="protein sequence ID" value="HDID_0000999901-mRNA-1"/>
    <property type="gene ID" value="HDID_0000999901"/>
</dbReference>
<accession>A0A0R3SWE6</accession>
<name>A0A0R3SWE6_HYMDI</name>
<dbReference type="GO" id="GO:0016020">
    <property type="term" value="C:membrane"/>
    <property type="evidence" value="ECO:0007669"/>
    <property type="project" value="UniProtKB-SubCell"/>
</dbReference>
<dbReference type="Proteomes" id="UP000274504">
    <property type="component" value="Unassembled WGS sequence"/>
</dbReference>
<comment type="subcellular location">
    <subcellularLocation>
        <location evidence="4">Golgi apparatus</location>
    </subcellularLocation>
    <subcellularLocation>
        <location evidence="2">Membrane</location>
        <topology evidence="2">Single-pass membrane protein</topology>
    </subcellularLocation>
    <subcellularLocation>
        <location evidence="3">Mitochondrion</location>
    </subcellularLocation>
</comment>
<evidence type="ECO:0000256" key="10">
    <source>
        <dbReference type="SAM" id="Phobius"/>
    </source>
</evidence>
<evidence type="ECO:0000256" key="1">
    <source>
        <dbReference type="ARBA" id="ARBA00002620"/>
    </source>
</evidence>
<keyword evidence="5 10" id="KW-0812">Transmembrane</keyword>
<evidence type="ECO:0000256" key="4">
    <source>
        <dbReference type="ARBA" id="ARBA00004555"/>
    </source>
</evidence>
<feature type="transmembrane region" description="Helical" evidence="10">
    <location>
        <begin position="6"/>
        <end position="29"/>
    </location>
</feature>
<dbReference type="Pfam" id="PF07406">
    <property type="entry name" value="NICE-3"/>
    <property type="match status" value="1"/>
</dbReference>
<keyword evidence="8" id="KW-0496">Mitochondrion</keyword>
<dbReference type="OrthoDB" id="6246623at2759"/>
<evidence type="ECO:0000256" key="5">
    <source>
        <dbReference type="ARBA" id="ARBA00022692"/>
    </source>
</evidence>
<dbReference type="GO" id="GO:0005794">
    <property type="term" value="C:Golgi apparatus"/>
    <property type="evidence" value="ECO:0007669"/>
    <property type="project" value="UniProtKB-SubCell"/>
</dbReference>
<protein>
    <submittedName>
        <fullName evidence="13">Conserved plasma membrane protein</fullName>
    </submittedName>
</protein>
<dbReference type="PANTHER" id="PTHR21425">
    <property type="entry name" value="NICE-3"/>
    <property type="match status" value="1"/>
</dbReference>
<evidence type="ECO:0000256" key="9">
    <source>
        <dbReference type="ARBA" id="ARBA00023136"/>
    </source>
</evidence>
<evidence type="ECO:0000256" key="6">
    <source>
        <dbReference type="ARBA" id="ARBA00022989"/>
    </source>
</evidence>
<keyword evidence="6 10" id="KW-1133">Transmembrane helix</keyword>
<dbReference type="InterPro" id="IPR010876">
    <property type="entry name" value="C1orf43"/>
</dbReference>
<evidence type="ECO:0000256" key="8">
    <source>
        <dbReference type="ARBA" id="ARBA00023128"/>
    </source>
</evidence>
<evidence type="ECO:0000313" key="12">
    <source>
        <dbReference type="Proteomes" id="UP000274504"/>
    </source>
</evidence>
<evidence type="ECO:0000313" key="11">
    <source>
        <dbReference type="EMBL" id="VDL62486.1"/>
    </source>
</evidence>